<comment type="function">
    <text evidence="6">Subunit of the oligosaccharyl transferase (OST) complex that catalyzes the initial transfer of a defined glycan (Glc(3)Man(9)GlcNAc(2) in eukaryotes) from the lipid carrier dolichol-pyrophosphate to an asparagine residue within an Asn-X-Ser/Thr consensus motif in nascent polypeptide chains, the first step in protein N-glycosylation. N-glycosylation occurs cotranslationally and the complex associates with the Sec61 complex at the channel-forming translocon complex that mediates protein translocation across the endoplasmic reticulum (ER). All subunits are required for a maximal enzyme activity.</text>
</comment>
<keyword evidence="8" id="KW-1185">Reference proteome</keyword>
<keyword evidence="3 6" id="KW-0812">Transmembrane</keyword>
<dbReference type="EMBL" id="BDGU01000112">
    <property type="protein sequence ID" value="GAW02722.1"/>
    <property type="molecule type" value="Genomic_DNA"/>
</dbReference>
<dbReference type="GO" id="GO:0006487">
    <property type="term" value="P:protein N-linked glycosylation"/>
    <property type="evidence" value="ECO:0007669"/>
    <property type="project" value="UniProtKB-UniRule"/>
</dbReference>
<evidence type="ECO:0000256" key="6">
    <source>
        <dbReference type="RuleBase" id="RU367008"/>
    </source>
</evidence>
<feature type="transmembrane region" description="Helical" evidence="6">
    <location>
        <begin position="59"/>
        <end position="81"/>
    </location>
</feature>
<comment type="caution">
    <text evidence="7">The sequence shown here is derived from an EMBL/GenBank/DDBJ whole genome shotgun (WGS) entry which is preliminary data.</text>
</comment>
<keyword evidence="4 6" id="KW-1133">Transmembrane helix</keyword>
<comment type="similarity">
    <text evidence="2 6">Belongs to the OST5 family.</text>
</comment>
<dbReference type="OrthoDB" id="2503643at2759"/>
<accession>A0A1Q3E638</accession>
<comment type="subunit">
    <text evidence="6">Component of the oligosaccharyltransferase (OST) complex.</text>
</comment>
<evidence type="ECO:0000256" key="1">
    <source>
        <dbReference type="ARBA" id="ARBA00004141"/>
    </source>
</evidence>
<evidence type="ECO:0000313" key="8">
    <source>
        <dbReference type="Proteomes" id="UP000188533"/>
    </source>
</evidence>
<dbReference type="Proteomes" id="UP000188533">
    <property type="component" value="Unassembled WGS sequence"/>
</dbReference>
<evidence type="ECO:0000256" key="3">
    <source>
        <dbReference type="ARBA" id="ARBA00022692"/>
    </source>
</evidence>
<sequence>MSEYESIKALHDSLPPFRPLISVALLPYLALILLASTFALAFYSSILPKTTIPGKEIPLAVTASILGGFGVVALFCTVGVYV</sequence>
<dbReference type="AlphaFoldDB" id="A0A1Q3E638"/>
<evidence type="ECO:0000256" key="5">
    <source>
        <dbReference type="ARBA" id="ARBA00023136"/>
    </source>
</evidence>
<dbReference type="GO" id="GO:0008250">
    <property type="term" value="C:oligosaccharyltransferase complex"/>
    <property type="evidence" value="ECO:0007669"/>
    <property type="project" value="UniProtKB-UniRule"/>
</dbReference>
<reference evidence="7 8" key="1">
    <citation type="submission" date="2016-08" db="EMBL/GenBank/DDBJ databases">
        <authorList>
            <consortium name="Lentinula edodes genome sequencing consortium"/>
            <person name="Sakamoto Y."/>
            <person name="Nakade K."/>
            <person name="Sato S."/>
            <person name="Yoshida Y."/>
            <person name="Miyazaki K."/>
            <person name="Natsume S."/>
            <person name="Konno N."/>
        </authorList>
    </citation>
    <scope>NUCLEOTIDE SEQUENCE [LARGE SCALE GENOMIC DNA]</scope>
    <source>
        <strain evidence="7 8">NBRC 111202</strain>
    </source>
</reference>
<proteinExistence type="inferred from homology"/>
<name>A0A1Q3E638_LENED</name>
<evidence type="ECO:0000313" key="7">
    <source>
        <dbReference type="EMBL" id="GAW02722.1"/>
    </source>
</evidence>
<evidence type="ECO:0000256" key="4">
    <source>
        <dbReference type="ARBA" id="ARBA00022989"/>
    </source>
</evidence>
<keyword evidence="5 6" id="KW-0472">Membrane</keyword>
<evidence type="ECO:0000256" key="2">
    <source>
        <dbReference type="ARBA" id="ARBA00009825"/>
    </source>
</evidence>
<organism evidence="7 8">
    <name type="scientific">Lentinula edodes</name>
    <name type="common">Shiitake mushroom</name>
    <name type="synonym">Lentinus edodes</name>
    <dbReference type="NCBI Taxonomy" id="5353"/>
    <lineage>
        <taxon>Eukaryota</taxon>
        <taxon>Fungi</taxon>
        <taxon>Dikarya</taxon>
        <taxon>Basidiomycota</taxon>
        <taxon>Agaricomycotina</taxon>
        <taxon>Agaricomycetes</taxon>
        <taxon>Agaricomycetidae</taxon>
        <taxon>Agaricales</taxon>
        <taxon>Marasmiineae</taxon>
        <taxon>Omphalotaceae</taxon>
        <taxon>Lentinula</taxon>
    </lineage>
</organism>
<gene>
    <name evidence="7" type="ORF">LENED_004390</name>
</gene>
<reference evidence="7 8" key="2">
    <citation type="submission" date="2017-02" db="EMBL/GenBank/DDBJ databases">
        <title>A genome survey and senescence transcriptome analysis in Lentinula edodes.</title>
        <authorList>
            <person name="Sakamoto Y."/>
            <person name="Nakade K."/>
            <person name="Sato S."/>
            <person name="Yoshida Y."/>
            <person name="Miyazaki K."/>
            <person name="Natsume S."/>
            <person name="Konno N."/>
        </authorList>
    </citation>
    <scope>NUCLEOTIDE SEQUENCE [LARGE SCALE GENOMIC DNA]</scope>
    <source>
        <strain evidence="7 8">NBRC 111202</strain>
    </source>
</reference>
<feature type="transmembrane region" description="Helical" evidence="6">
    <location>
        <begin position="20"/>
        <end position="47"/>
    </location>
</feature>
<dbReference type="InterPro" id="IPR007915">
    <property type="entry name" value="TMEM258/Ost5"/>
</dbReference>
<dbReference type="STRING" id="5353.A0A1Q3E638"/>
<dbReference type="Pfam" id="PF05251">
    <property type="entry name" value="Ost5"/>
    <property type="match status" value="1"/>
</dbReference>
<comment type="subcellular location">
    <subcellularLocation>
        <location evidence="1 6">Membrane</location>
        <topology evidence="1 6">Multi-pass membrane protein</topology>
    </subcellularLocation>
</comment>
<protein>
    <recommendedName>
        <fullName evidence="6">Dolichyl-diphosphooligosaccharide-protein glycosyltransferase subunit OST5</fullName>
    </recommendedName>
</protein>